<evidence type="ECO:0008006" key="4">
    <source>
        <dbReference type="Google" id="ProtNLM"/>
    </source>
</evidence>
<name>A0ABD3M8S4_9STRA</name>
<feature type="region of interest" description="Disordered" evidence="1">
    <location>
        <begin position="61"/>
        <end position="81"/>
    </location>
</feature>
<reference evidence="2 3" key="1">
    <citation type="submission" date="2024-10" db="EMBL/GenBank/DDBJ databases">
        <title>Updated reference genomes for cyclostephanoid diatoms.</title>
        <authorList>
            <person name="Roberts W.R."/>
            <person name="Alverson A.J."/>
        </authorList>
    </citation>
    <scope>NUCLEOTIDE SEQUENCE [LARGE SCALE GENOMIC DNA]</scope>
    <source>
        <strain evidence="2 3">AJA232-27</strain>
    </source>
</reference>
<gene>
    <name evidence="2" type="ORF">ACHAWU_005949</name>
</gene>
<protein>
    <recommendedName>
        <fullName evidence="4">COX assembly mitochondrial protein</fullName>
    </recommendedName>
</protein>
<accession>A0ABD3M8S4</accession>
<sequence>MPSSNNNDANDGVMDRLAKALFASPSSPLTAFADRQRVERLEQCQQLERILEECKTAARNNNGDELRGQSSAPDNNVRNSKSGARISRFFGWDSQSSNQQNGGNVLDAAESSIYDSDKSAEDGGEMKKIKTETISRKRHSEGCAIETHELWACRALAVGCGSHLAELRQCWADAERNLLVTSKTKEEEMEFYNDKSKDTLCRSIQLRMARCVNKNSAELNERVKAADQAQN</sequence>
<keyword evidence="3" id="KW-1185">Reference proteome</keyword>
<evidence type="ECO:0000256" key="1">
    <source>
        <dbReference type="SAM" id="MobiDB-lite"/>
    </source>
</evidence>
<dbReference type="AlphaFoldDB" id="A0ABD3M8S4"/>
<organism evidence="2 3">
    <name type="scientific">Discostella pseudostelligera</name>
    <dbReference type="NCBI Taxonomy" id="259834"/>
    <lineage>
        <taxon>Eukaryota</taxon>
        <taxon>Sar</taxon>
        <taxon>Stramenopiles</taxon>
        <taxon>Ochrophyta</taxon>
        <taxon>Bacillariophyta</taxon>
        <taxon>Coscinodiscophyceae</taxon>
        <taxon>Thalassiosirophycidae</taxon>
        <taxon>Stephanodiscales</taxon>
        <taxon>Stephanodiscaceae</taxon>
        <taxon>Discostella</taxon>
    </lineage>
</organism>
<evidence type="ECO:0000313" key="3">
    <source>
        <dbReference type="Proteomes" id="UP001530293"/>
    </source>
</evidence>
<comment type="caution">
    <text evidence="2">The sequence shown here is derived from an EMBL/GenBank/DDBJ whole genome shotgun (WGS) entry which is preliminary data.</text>
</comment>
<proteinExistence type="predicted"/>
<evidence type="ECO:0000313" key="2">
    <source>
        <dbReference type="EMBL" id="KAL3760414.1"/>
    </source>
</evidence>
<dbReference type="EMBL" id="JALLBG020000186">
    <property type="protein sequence ID" value="KAL3760414.1"/>
    <property type="molecule type" value="Genomic_DNA"/>
</dbReference>
<feature type="compositionally biased region" description="Polar residues" evidence="1">
    <location>
        <begin position="68"/>
        <end position="81"/>
    </location>
</feature>
<dbReference type="Proteomes" id="UP001530293">
    <property type="component" value="Unassembled WGS sequence"/>
</dbReference>